<dbReference type="Proteomes" id="UP001230268">
    <property type="component" value="Unassembled WGS sequence"/>
</dbReference>
<dbReference type="Pfam" id="PF08638">
    <property type="entry name" value="Med14"/>
    <property type="match status" value="1"/>
</dbReference>
<comment type="caution">
    <text evidence="3">The sequence shown here is derived from an EMBL/GenBank/DDBJ whole genome shotgun (WGS) entry which is preliminary data.</text>
</comment>
<dbReference type="GO" id="GO:0003712">
    <property type="term" value="F:transcription coregulator activity"/>
    <property type="evidence" value="ECO:0007669"/>
    <property type="project" value="UniProtKB-UniRule"/>
</dbReference>
<comment type="similarity">
    <text evidence="1">Belongs to the Mediator complex subunit 14 family.</text>
</comment>
<comment type="subcellular location">
    <subcellularLocation>
        <location evidence="1">Nucleus</location>
    </subcellularLocation>
</comment>
<reference evidence="3" key="1">
    <citation type="submission" date="2023-08" db="EMBL/GenBank/DDBJ databases">
        <title>Draft sequence of the Babesia gibsoni genome.</title>
        <authorList>
            <person name="Yamagishi J.Y."/>
            <person name="Xuan X.X."/>
        </authorList>
    </citation>
    <scope>NUCLEOTIDE SEQUENCE</scope>
    <source>
        <strain evidence="3">Azabu</strain>
    </source>
</reference>
<organism evidence="3 4">
    <name type="scientific">Babesia gibsoni</name>
    <dbReference type="NCBI Taxonomy" id="33632"/>
    <lineage>
        <taxon>Eukaryota</taxon>
        <taxon>Sar</taxon>
        <taxon>Alveolata</taxon>
        <taxon>Apicomplexa</taxon>
        <taxon>Aconoidasida</taxon>
        <taxon>Piroplasmida</taxon>
        <taxon>Babesiidae</taxon>
        <taxon>Babesia</taxon>
    </lineage>
</organism>
<feature type="domain" description="Mediator complex subunit MED14 N-terminal" evidence="2">
    <location>
        <begin position="7"/>
        <end position="202"/>
    </location>
</feature>
<accession>A0AAD8PFZ2</accession>
<dbReference type="InterPro" id="IPR055122">
    <property type="entry name" value="Med14_N"/>
</dbReference>
<name>A0AAD8PFZ2_BABGI</name>
<proteinExistence type="inferred from homology"/>
<sequence length="420" mass="48311">MDDLSVVSFTELLSQCISRCVIDWCCFCDRQEKDDSFVDNHIRNGIIQFCRAQREIFLKLYLLHEFMLKQKKLDRIVEKAYAFENYLYKCGSDIAMNLRKVPTSDLLVACPNTALAVDLLSSGKYTRMPLMLPQLAESAVTNAVPLPPLSNEEADLTMSKLNSEYNLQFWRSKCKDLFITMEFRNGNCIIKREQFFSVTLIYDFFSWQTLSAVPLLLEQFGCSTDGEARTSFFTLINYCVAIYNKEKKGSIFDEIFASANLYCGKLIMDKLKSQASDYKSLKMTVTDFRYYVTSDPDHMLLSCSDIRPKEDEFLVLEVICFPNFQHDDLEGLTLVFKMDKCGRVNMETLEIADLLRANDISEHRLDQWLENVAALLEKYQLNILNNTANVFMNHATGSLNIPGFASPLTLKEYGKLIEEK</sequence>
<keyword evidence="1" id="KW-0805">Transcription regulation</keyword>
<dbReference type="GO" id="GO:0016592">
    <property type="term" value="C:mediator complex"/>
    <property type="evidence" value="ECO:0007669"/>
    <property type="project" value="UniProtKB-UniRule"/>
</dbReference>
<keyword evidence="4" id="KW-1185">Reference proteome</keyword>
<evidence type="ECO:0000259" key="2">
    <source>
        <dbReference type="Pfam" id="PF08638"/>
    </source>
</evidence>
<evidence type="ECO:0000313" key="3">
    <source>
        <dbReference type="EMBL" id="KAK1444750.1"/>
    </source>
</evidence>
<protein>
    <recommendedName>
        <fullName evidence="1">Mediator of RNA polymerase II transcription subunit 14</fullName>
    </recommendedName>
    <alternativeName>
        <fullName evidence="1">Mediator complex subunit 14</fullName>
    </alternativeName>
</protein>
<keyword evidence="1" id="KW-0804">Transcription</keyword>
<comment type="function">
    <text evidence="1">Component of the Mediator complex, a coactivator involved in the regulated transcription of nearly all RNA polymerase II-dependent genes. Mediator functions as a bridge to convey information from gene-specific regulatory proteins to the basal RNA polymerase II transcription machinery. Mediator is recruited to promoters by direct interactions with regulatory proteins and serves as a scaffold for the assembly of a functional preinitiation complex with RNA polymerase II and the general transcription factors.</text>
</comment>
<gene>
    <name evidence="3" type="ORF">BgAZ_106560</name>
</gene>
<keyword evidence="1" id="KW-0539">Nucleus</keyword>
<keyword evidence="1" id="KW-0010">Activator</keyword>
<evidence type="ECO:0000313" key="4">
    <source>
        <dbReference type="Proteomes" id="UP001230268"/>
    </source>
</evidence>
<dbReference type="AlphaFoldDB" id="A0AAD8PFZ2"/>
<dbReference type="EMBL" id="JAVEPI010000001">
    <property type="protein sequence ID" value="KAK1444750.1"/>
    <property type="molecule type" value="Genomic_DNA"/>
</dbReference>
<evidence type="ECO:0000256" key="1">
    <source>
        <dbReference type="RuleBase" id="RU365082"/>
    </source>
</evidence>
<comment type="subunit">
    <text evidence="1">Component of the Mediator complex.</text>
</comment>